<evidence type="ECO:0000313" key="1">
    <source>
        <dbReference type="EMBL" id="CAD0082789.1"/>
    </source>
</evidence>
<comment type="caution">
    <text evidence="1">The sequence shown here is derived from an EMBL/GenBank/DDBJ whole genome shotgun (WGS) entry which is preliminary data.</text>
</comment>
<organism evidence="1 2">
    <name type="scientific">Aureobasidium vineae</name>
    <dbReference type="NCBI Taxonomy" id="2773715"/>
    <lineage>
        <taxon>Eukaryota</taxon>
        <taxon>Fungi</taxon>
        <taxon>Dikarya</taxon>
        <taxon>Ascomycota</taxon>
        <taxon>Pezizomycotina</taxon>
        <taxon>Dothideomycetes</taxon>
        <taxon>Dothideomycetidae</taxon>
        <taxon>Dothideales</taxon>
        <taxon>Saccotheciaceae</taxon>
        <taxon>Aureobasidium</taxon>
    </lineage>
</organism>
<accession>A0A9N8P546</accession>
<dbReference type="EMBL" id="CAIJEN010000001">
    <property type="protein sequence ID" value="CAD0082789.1"/>
    <property type="molecule type" value="Genomic_DNA"/>
</dbReference>
<gene>
    <name evidence="1" type="ORF">AWRI4619_LOCUS1356</name>
</gene>
<evidence type="ECO:0000313" key="2">
    <source>
        <dbReference type="Proteomes" id="UP000716446"/>
    </source>
</evidence>
<proteinExistence type="predicted"/>
<name>A0A9N8P546_9PEZI</name>
<protein>
    <submittedName>
        <fullName evidence="1">Uncharacterized protein</fullName>
    </submittedName>
</protein>
<sequence>MTTTTVTIGTTTVTKNFTVTIDQRTLPTTCISNSNSTTINLSARSLTCTNLKLHTAFLWVMMKNPFDFCAYYLTANRNTSPLPEVSASTLKDTCSCLVTHKSAPLPLFKVGSSYSPKPKKQCNMSVASLIEAKFKEPEAFCKYYTSTSRSISPFSMLKPGDVFAGCSCLI</sequence>
<dbReference type="AlphaFoldDB" id="A0A9N8P546"/>
<keyword evidence="2" id="KW-1185">Reference proteome</keyword>
<reference evidence="1" key="1">
    <citation type="submission" date="2020-06" db="EMBL/GenBank/DDBJ databases">
        <authorList>
            <person name="Onetto C."/>
        </authorList>
    </citation>
    <scope>NUCLEOTIDE SEQUENCE</scope>
</reference>
<dbReference type="Proteomes" id="UP000716446">
    <property type="component" value="Unassembled WGS sequence"/>
</dbReference>